<evidence type="ECO:0000313" key="2">
    <source>
        <dbReference type="EMBL" id="KAK4276456.1"/>
    </source>
</evidence>
<dbReference type="Proteomes" id="UP001293593">
    <property type="component" value="Unassembled WGS sequence"/>
</dbReference>
<comment type="caution">
    <text evidence="2">The sequence shown here is derived from an EMBL/GenBank/DDBJ whole genome shotgun (WGS) entry which is preliminary data.</text>
</comment>
<gene>
    <name evidence="2" type="ORF">QN277_014603</name>
</gene>
<dbReference type="PANTHER" id="PTHR37259">
    <property type="entry name" value="OS07G0474300 PROTEIN"/>
    <property type="match status" value="1"/>
</dbReference>
<evidence type="ECO:0000256" key="1">
    <source>
        <dbReference type="SAM" id="MobiDB-lite"/>
    </source>
</evidence>
<feature type="compositionally biased region" description="Polar residues" evidence="1">
    <location>
        <begin position="31"/>
        <end position="44"/>
    </location>
</feature>
<dbReference type="PANTHER" id="PTHR37259:SF2">
    <property type="entry name" value="OS07G0474300 PROTEIN"/>
    <property type="match status" value="1"/>
</dbReference>
<reference evidence="2" key="1">
    <citation type="submission" date="2023-10" db="EMBL/GenBank/DDBJ databases">
        <title>Chromosome-level genome of the transformable northern wattle, Acacia crassicarpa.</title>
        <authorList>
            <person name="Massaro I."/>
            <person name="Sinha N.R."/>
            <person name="Poethig S."/>
            <person name="Leichty A.R."/>
        </authorList>
    </citation>
    <scope>NUCLEOTIDE SEQUENCE</scope>
    <source>
        <strain evidence="2">Acra3RX</strain>
        <tissue evidence="2">Leaf</tissue>
    </source>
</reference>
<accession>A0AAE1JTT1</accession>
<evidence type="ECO:0000313" key="3">
    <source>
        <dbReference type="Proteomes" id="UP001293593"/>
    </source>
</evidence>
<organism evidence="2 3">
    <name type="scientific">Acacia crassicarpa</name>
    <name type="common">northern wattle</name>
    <dbReference type="NCBI Taxonomy" id="499986"/>
    <lineage>
        <taxon>Eukaryota</taxon>
        <taxon>Viridiplantae</taxon>
        <taxon>Streptophyta</taxon>
        <taxon>Embryophyta</taxon>
        <taxon>Tracheophyta</taxon>
        <taxon>Spermatophyta</taxon>
        <taxon>Magnoliopsida</taxon>
        <taxon>eudicotyledons</taxon>
        <taxon>Gunneridae</taxon>
        <taxon>Pentapetalae</taxon>
        <taxon>rosids</taxon>
        <taxon>fabids</taxon>
        <taxon>Fabales</taxon>
        <taxon>Fabaceae</taxon>
        <taxon>Caesalpinioideae</taxon>
        <taxon>mimosoid clade</taxon>
        <taxon>Acacieae</taxon>
        <taxon>Acacia</taxon>
    </lineage>
</organism>
<feature type="region of interest" description="Disordered" evidence="1">
    <location>
        <begin position="1"/>
        <end position="50"/>
    </location>
</feature>
<dbReference type="EMBL" id="JAWXYG010000003">
    <property type="protein sequence ID" value="KAK4276456.1"/>
    <property type="molecule type" value="Genomic_DNA"/>
</dbReference>
<name>A0AAE1JTT1_9FABA</name>
<keyword evidence="3" id="KW-1185">Reference proteome</keyword>
<proteinExistence type="predicted"/>
<dbReference type="AlphaFoldDB" id="A0AAE1JTT1"/>
<sequence>MYSVSKMKSDRKPPLAKSPMRLRPRRVLRPSNSCSLQTPQGSLTESKKPMGCHNIEESELRPEYRTISCELRALTNMVQAELGKTNSENIGFANSFGVDSGILFERGRFYDEYSAKRNERLKRKKTGDYGKASAYNLGVAVESAKKSSSKKLESLRKSVSVTCRVERSEAPRYMLRSMTKGNKKLPPLPSIFDKSTTGVDKKIGASRVRRV</sequence>
<protein>
    <submittedName>
        <fullName evidence="2">Uncharacterized protein</fullName>
    </submittedName>
</protein>
<feature type="region of interest" description="Disordered" evidence="1">
    <location>
        <begin position="174"/>
        <end position="193"/>
    </location>
</feature>